<dbReference type="EMBL" id="MN739850">
    <property type="protein sequence ID" value="QHT74439.1"/>
    <property type="molecule type" value="Genomic_DNA"/>
</dbReference>
<reference evidence="1" key="1">
    <citation type="journal article" date="2020" name="Nature">
        <title>Giant virus diversity and host interactions through global metagenomics.</title>
        <authorList>
            <person name="Schulz F."/>
            <person name="Roux S."/>
            <person name="Paez-Espino D."/>
            <person name="Jungbluth S."/>
            <person name="Walsh D.A."/>
            <person name="Denef V.J."/>
            <person name="McMahon K.D."/>
            <person name="Konstantinidis K.T."/>
            <person name="Eloe-Fadrosh E.A."/>
            <person name="Kyrpides N.C."/>
            <person name="Woyke T."/>
        </authorList>
    </citation>
    <scope>NUCLEOTIDE SEQUENCE</scope>
    <source>
        <strain evidence="1">GVMAG-M-3300023179-59</strain>
    </source>
</reference>
<name>A0A6C0H1V8_9ZZZZ</name>
<dbReference type="Pfam" id="PF19064">
    <property type="entry name" value="DUF5760"/>
    <property type="match status" value="1"/>
</dbReference>
<sequence length="141" mass="16838">MIKKYTNTDIKIMTYSIEMENTKDHLIKTIKNWVRLDNEMRTLQNELKQRKLEKKKVSVSLMDIMKNNEIDCFDINDGQICYTRKNVKKPITKKMLMDTLSKYFKGDILKASELNDYIIENREETVKESIVRKIIPPEPEF</sequence>
<evidence type="ECO:0000313" key="1">
    <source>
        <dbReference type="EMBL" id="QHT74439.1"/>
    </source>
</evidence>
<organism evidence="1">
    <name type="scientific">viral metagenome</name>
    <dbReference type="NCBI Taxonomy" id="1070528"/>
    <lineage>
        <taxon>unclassified sequences</taxon>
        <taxon>metagenomes</taxon>
        <taxon>organismal metagenomes</taxon>
    </lineage>
</organism>
<accession>A0A6C0H1V8</accession>
<proteinExistence type="predicted"/>
<dbReference type="InterPro" id="IPR043918">
    <property type="entry name" value="DUF5760"/>
</dbReference>
<protein>
    <submittedName>
        <fullName evidence="1">Uncharacterized protein</fullName>
    </submittedName>
</protein>
<dbReference type="AlphaFoldDB" id="A0A6C0H1V8"/>